<dbReference type="VEuPathDB" id="VectorBase:GPPI016848"/>
<name>A0A1B0B2J4_9MUSC</name>
<reference evidence="2" key="1">
    <citation type="submission" date="2015-01" db="EMBL/GenBank/DDBJ databases">
        <authorList>
            <person name="Aksoy S."/>
            <person name="Warren W."/>
            <person name="Wilson R.K."/>
        </authorList>
    </citation>
    <scope>NUCLEOTIDE SEQUENCE [LARGE SCALE GENOMIC DNA]</scope>
    <source>
        <strain evidence="2">IAEA</strain>
    </source>
</reference>
<dbReference type="Proteomes" id="UP000092460">
    <property type="component" value="Unassembled WGS sequence"/>
</dbReference>
<dbReference type="EMBL" id="JXJN01007682">
    <property type="status" value="NOT_ANNOTATED_CDS"/>
    <property type="molecule type" value="Genomic_DNA"/>
</dbReference>
<reference evidence="1" key="2">
    <citation type="submission" date="2020-05" db="UniProtKB">
        <authorList>
            <consortium name="EnsemblMetazoa"/>
        </authorList>
    </citation>
    <scope>IDENTIFICATION</scope>
    <source>
        <strain evidence="1">IAEA</strain>
    </source>
</reference>
<dbReference type="EnsemblMetazoa" id="GPPI016848-RA">
    <property type="protein sequence ID" value="GPPI016848-PA"/>
    <property type="gene ID" value="GPPI016848"/>
</dbReference>
<protein>
    <submittedName>
        <fullName evidence="1">Uncharacterized protein</fullName>
    </submittedName>
</protein>
<accession>A0A1B0B2J4</accession>
<proteinExistence type="predicted"/>
<evidence type="ECO:0000313" key="1">
    <source>
        <dbReference type="EnsemblMetazoa" id="GPPI016848-PA"/>
    </source>
</evidence>
<evidence type="ECO:0000313" key="2">
    <source>
        <dbReference type="Proteomes" id="UP000092460"/>
    </source>
</evidence>
<dbReference type="AlphaFoldDB" id="A0A1B0B2J4"/>
<keyword evidence="2" id="KW-1185">Reference proteome</keyword>
<organism evidence="1 2">
    <name type="scientific">Glossina palpalis gambiensis</name>
    <dbReference type="NCBI Taxonomy" id="67801"/>
    <lineage>
        <taxon>Eukaryota</taxon>
        <taxon>Metazoa</taxon>
        <taxon>Ecdysozoa</taxon>
        <taxon>Arthropoda</taxon>
        <taxon>Hexapoda</taxon>
        <taxon>Insecta</taxon>
        <taxon>Pterygota</taxon>
        <taxon>Neoptera</taxon>
        <taxon>Endopterygota</taxon>
        <taxon>Diptera</taxon>
        <taxon>Brachycera</taxon>
        <taxon>Muscomorpha</taxon>
        <taxon>Hippoboscoidea</taxon>
        <taxon>Glossinidae</taxon>
        <taxon>Glossina</taxon>
    </lineage>
</organism>
<sequence length="90" mass="10827">MKCKSFGKICSAIMIHEKRDTSWKYAFQRKRMRAFTSNNIENMKIMKNLLYMATKFFKNCYECVYNTCLYSGLRYQGRICKELSLSKNYL</sequence>